<dbReference type="AlphaFoldDB" id="A0A174M8L2"/>
<evidence type="ECO:0000313" key="5">
    <source>
        <dbReference type="Proteomes" id="UP000260828"/>
    </source>
</evidence>
<organism evidence="2 4">
    <name type="scientific">Anaerotruncus colihominis</name>
    <dbReference type="NCBI Taxonomy" id="169435"/>
    <lineage>
        <taxon>Bacteria</taxon>
        <taxon>Bacillati</taxon>
        <taxon>Bacillota</taxon>
        <taxon>Clostridia</taxon>
        <taxon>Eubacteriales</taxon>
        <taxon>Oscillospiraceae</taxon>
        <taxon>Anaerotruncus</taxon>
    </lineage>
</organism>
<dbReference type="Proteomes" id="UP000260828">
    <property type="component" value="Unassembled WGS sequence"/>
</dbReference>
<dbReference type="SUPFAM" id="SSF55729">
    <property type="entry name" value="Acyl-CoA N-acyltransferases (Nat)"/>
    <property type="match status" value="1"/>
</dbReference>
<proteinExistence type="predicted"/>
<protein>
    <submittedName>
        <fullName evidence="3">GNAT family N-acetyltransferase</fullName>
    </submittedName>
    <submittedName>
        <fullName evidence="2">Predicted acetyltransferase</fullName>
    </submittedName>
</protein>
<reference evidence="2 4" key="1">
    <citation type="submission" date="2015-09" db="EMBL/GenBank/DDBJ databases">
        <authorList>
            <consortium name="Pathogen Informatics"/>
        </authorList>
    </citation>
    <scope>NUCLEOTIDE SEQUENCE [LARGE SCALE GENOMIC DNA]</scope>
    <source>
        <strain evidence="2 4">2789STDY5834939</strain>
    </source>
</reference>
<sequence>MLHELTDARISDFQTACAYERVFGSRALTLLRTYGLEDSPARFYLCERDGCPTAALSLLDGVLTVSANEQAAPEPIAELARSLGVREVDTNWKQCEALQKILGGTTDSSYYMVYQGGVPDSGPPDLSPGELHAVFDVLQRSHEYYRTHLRFDSWAEDLKRRCALGLTELYQLEQDGKVIGTGCIISEDDECGVIGAVAVVPEYRRQGYGLQISRFLVRRILKKGKTPRLISGYDEVARLYERVGFIACGRWGEWYP</sequence>
<accession>A0A174M8L2</accession>
<evidence type="ECO:0000259" key="1">
    <source>
        <dbReference type="PROSITE" id="PS51186"/>
    </source>
</evidence>
<evidence type="ECO:0000313" key="2">
    <source>
        <dbReference type="EMBL" id="CUP30335.1"/>
    </source>
</evidence>
<dbReference type="Pfam" id="PF00583">
    <property type="entry name" value="Acetyltransf_1"/>
    <property type="match status" value="1"/>
</dbReference>
<dbReference type="EMBL" id="CZBE01000002">
    <property type="protein sequence ID" value="CUP30335.1"/>
    <property type="molecule type" value="Genomic_DNA"/>
</dbReference>
<evidence type="ECO:0000313" key="4">
    <source>
        <dbReference type="Proteomes" id="UP000095765"/>
    </source>
</evidence>
<dbReference type="RefSeq" id="WP_055243892.1">
    <property type="nucleotide sequence ID" value="NZ_CABIWA010000001.1"/>
</dbReference>
<evidence type="ECO:0000313" key="3">
    <source>
        <dbReference type="EMBL" id="RGE67696.1"/>
    </source>
</evidence>
<dbReference type="EMBL" id="QVME01000004">
    <property type="protein sequence ID" value="RGE67696.1"/>
    <property type="molecule type" value="Genomic_DNA"/>
</dbReference>
<dbReference type="OrthoDB" id="1843931at2"/>
<feature type="domain" description="N-acetyltransferase" evidence="1">
    <location>
        <begin position="121"/>
        <end position="256"/>
    </location>
</feature>
<dbReference type="InterPro" id="IPR000182">
    <property type="entry name" value="GNAT_dom"/>
</dbReference>
<dbReference type="CDD" id="cd04301">
    <property type="entry name" value="NAT_SF"/>
    <property type="match status" value="1"/>
</dbReference>
<reference evidence="3 5" key="2">
    <citation type="submission" date="2018-08" db="EMBL/GenBank/DDBJ databases">
        <title>A genome reference for cultivated species of the human gut microbiota.</title>
        <authorList>
            <person name="Zou Y."/>
            <person name="Xue W."/>
            <person name="Luo G."/>
        </authorList>
    </citation>
    <scope>NUCLEOTIDE SEQUENCE [LARGE SCALE GENOMIC DNA]</scope>
    <source>
        <strain evidence="3 5">TF05-12AC</strain>
    </source>
</reference>
<dbReference type="Proteomes" id="UP000095765">
    <property type="component" value="Unassembled WGS sequence"/>
</dbReference>
<dbReference type="InterPro" id="IPR016181">
    <property type="entry name" value="Acyl_CoA_acyltransferase"/>
</dbReference>
<dbReference type="GO" id="GO:0016747">
    <property type="term" value="F:acyltransferase activity, transferring groups other than amino-acyl groups"/>
    <property type="evidence" value="ECO:0007669"/>
    <property type="project" value="InterPro"/>
</dbReference>
<dbReference type="PROSITE" id="PS51186">
    <property type="entry name" value="GNAT"/>
    <property type="match status" value="1"/>
</dbReference>
<name>A0A174M8L2_9FIRM</name>
<gene>
    <name evidence="3" type="ORF">DXC40_09390</name>
    <name evidence="2" type="ORF">ERS852551_00374</name>
</gene>
<dbReference type="Gene3D" id="3.40.630.30">
    <property type="match status" value="1"/>
</dbReference>
<keyword evidence="2" id="KW-0808">Transferase</keyword>